<dbReference type="EMBL" id="SBJO01000146">
    <property type="protein sequence ID" value="KAF9762669.1"/>
    <property type="molecule type" value="Genomic_DNA"/>
</dbReference>
<feature type="coiled-coil region" evidence="1">
    <location>
        <begin position="164"/>
        <end position="191"/>
    </location>
</feature>
<dbReference type="AlphaFoldDB" id="A0A9P6GXR9"/>
<keyword evidence="4" id="KW-1185">Reference proteome</keyword>
<dbReference type="OrthoDB" id="10633449at2759"/>
<feature type="compositionally biased region" description="Basic and acidic residues" evidence="2">
    <location>
        <begin position="370"/>
        <end position="384"/>
    </location>
</feature>
<proteinExistence type="predicted"/>
<evidence type="ECO:0000313" key="4">
    <source>
        <dbReference type="Proteomes" id="UP000740883"/>
    </source>
</evidence>
<sequence length="415" mass="48289">MINEDFILRVKFNNNTKMIIKASCEDRISEIMRKMKHYYGLQHSQRIEIGGITDDRGFEFINDINIGAVCKSGDVLCVYIREVGKTLPTNYNTSNSEVINYDYNLRNNESTFKNDIEKRYNECIKEEKGFDRRAFETKQVEHGSKENKPVPFEKDIKFSPIIPIKEINKHVKDNNNQVKEINSNVKNINNRVKDNSKFKTDIFNLANDIINPNINNKKTKDEHNNIPKPIDEHNNIPKPIEELNNIPKPIEELNNIPKPIEERNILNQKDQDILTSVINNKQKEDNVCEHPNNTAIPTTVDNLTFLQVEIKKEKKTRKKRVQKPKETESAKNETEDESKRKITENSFTTTTENKTKTIMSNPNDPFKVFNKIEEKPTVVEEKPKPIFNPPQKVQNVDQKSIRGLKKKAKIDYNAL</sequence>
<comment type="caution">
    <text evidence="3">The sequence shown here is derived from an EMBL/GenBank/DDBJ whole genome shotgun (WGS) entry which is preliminary data.</text>
</comment>
<evidence type="ECO:0000256" key="1">
    <source>
        <dbReference type="SAM" id="Coils"/>
    </source>
</evidence>
<reference evidence="3 4" key="1">
    <citation type="journal article" date="2020" name="Genome Biol. Evol.">
        <title>Comparative genomics of strictly vertically transmitted, feminizing microsporidia endosymbionts of amphipod crustaceans.</title>
        <authorList>
            <person name="Cormier A."/>
            <person name="Chebbi M.A."/>
            <person name="Giraud I."/>
            <person name="Wattier R."/>
            <person name="Teixeira M."/>
            <person name="Gilbert C."/>
            <person name="Rigaud T."/>
            <person name="Cordaux R."/>
        </authorList>
    </citation>
    <scope>NUCLEOTIDE SEQUENCE [LARGE SCALE GENOMIC DNA]</scope>
    <source>
        <strain evidence="3 4">Ou3-Ou53</strain>
    </source>
</reference>
<name>A0A9P6GXR9_9MICR</name>
<evidence type="ECO:0000256" key="2">
    <source>
        <dbReference type="SAM" id="MobiDB-lite"/>
    </source>
</evidence>
<gene>
    <name evidence="3" type="ORF">NGRA_1845</name>
</gene>
<feature type="compositionally biased region" description="Basic and acidic residues" evidence="2">
    <location>
        <begin position="323"/>
        <end position="343"/>
    </location>
</feature>
<keyword evidence="1" id="KW-0175">Coiled coil</keyword>
<protein>
    <recommendedName>
        <fullName evidence="5">Ubiquitin-like domain-containing protein</fullName>
    </recommendedName>
</protein>
<evidence type="ECO:0008006" key="5">
    <source>
        <dbReference type="Google" id="ProtNLM"/>
    </source>
</evidence>
<dbReference type="Proteomes" id="UP000740883">
    <property type="component" value="Unassembled WGS sequence"/>
</dbReference>
<organism evidence="3 4">
    <name type="scientific">Nosema granulosis</name>
    <dbReference type="NCBI Taxonomy" id="83296"/>
    <lineage>
        <taxon>Eukaryota</taxon>
        <taxon>Fungi</taxon>
        <taxon>Fungi incertae sedis</taxon>
        <taxon>Microsporidia</taxon>
        <taxon>Nosematidae</taxon>
        <taxon>Nosema</taxon>
    </lineage>
</organism>
<feature type="compositionally biased region" description="Basic residues" evidence="2">
    <location>
        <begin position="313"/>
        <end position="322"/>
    </location>
</feature>
<feature type="compositionally biased region" description="Basic and acidic residues" evidence="2">
    <location>
        <begin position="218"/>
        <end position="238"/>
    </location>
</feature>
<feature type="region of interest" description="Disordered" evidence="2">
    <location>
        <begin position="313"/>
        <end position="398"/>
    </location>
</feature>
<feature type="region of interest" description="Disordered" evidence="2">
    <location>
        <begin position="214"/>
        <end position="238"/>
    </location>
</feature>
<evidence type="ECO:0000313" key="3">
    <source>
        <dbReference type="EMBL" id="KAF9762669.1"/>
    </source>
</evidence>
<accession>A0A9P6GXR9</accession>